<accession>A0AAW0QLT7</accession>
<evidence type="ECO:0000256" key="5">
    <source>
        <dbReference type="SAM" id="SignalP"/>
    </source>
</evidence>
<keyword evidence="5" id="KW-0732">Signal</keyword>
<keyword evidence="4" id="KW-0408">Iron</keyword>
<keyword evidence="2" id="KW-0349">Heme</keyword>
<dbReference type="AlphaFoldDB" id="A0AAW0QLT7"/>
<comment type="similarity">
    <text evidence="1">Belongs to the cytochrome P450 family.</text>
</comment>
<evidence type="ECO:0000256" key="1">
    <source>
        <dbReference type="ARBA" id="ARBA00010617"/>
    </source>
</evidence>
<dbReference type="SUPFAM" id="SSF48264">
    <property type="entry name" value="Cytochrome P450"/>
    <property type="match status" value="1"/>
</dbReference>
<dbReference type="GO" id="GO:0020037">
    <property type="term" value="F:heme binding"/>
    <property type="evidence" value="ECO:0007669"/>
    <property type="project" value="InterPro"/>
</dbReference>
<reference evidence="6 7" key="1">
    <citation type="submission" date="2023-01" db="EMBL/GenBank/DDBJ databases">
        <title>Analysis of 21 Apiospora genomes using comparative genomics revels a genus with tremendous synthesis potential of carbohydrate active enzymes and secondary metabolites.</title>
        <authorList>
            <person name="Sorensen T."/>
        </authorList>
    </citation>
    <scope>NUCLEOTIDE SEQUENCE [LARGE SCALE GENOMIC DNA]</scope>
    <source>
        <strain evidence="6 7">CBS 117206</strain>
    </source>
</reference>
<feature type="signal peptide" evidence="5">
    <location>
        <begin position="1"/>
        <end position="16"/>
    </location>
</feature>
<evidence type="ECO:0000256" key="3">
    <source>
        <dbReference type="ARBA" id="ARBA00022723"/>
    </source>
</evidence>
<dbReference type="PANTHER" id="PTHR24305">
    <property type="entry name" value="CYTOCHROME P450"/>
    <property type="match status" value="1"/>
</dbReference>
<keyword evidence="7" id="KW-1185">Reference proteome</keyword>
<feature type="chain" id="PRO_5043508512" evidence="5">
    <location>
        <begin position="17"/>
        <end position="386"/>
    </location>
</feature>
<organism evidence="6 7">
    <name type="scientific">Apiospora kogelbergensis</name>
    <dbReference type="NCBI Taxonomy" id="1337665"/>
    <lineage>
        <taxon>Eukaryota</taxon>
        <taxon>Fungi</taxon>
        <taxon>Dikarya</taxon>
        <taxon>Ascomycota</taxon>
        <taxon>Pezizomycotina</taxon>
        <taxon>Sordariomycetes</taxon>
        <taxon>Xylariomycetidae</taxon>
        <taxon>Amphisphaeriales</taxon>
        <taxon>Apiosporaceae</taxon>
        <taxon>Apiospora</taxon>
    </lineage>
</organism>
<dbReference type="PANTHER" id="PTHR24305:SF166">
    <property type="entry name" value="CYTOCHROME P450 12A4, MITOCHONDRIAL-RELATED"/>
    <property type="match status" value="1"/>
</dbReference>
<evidence type="ECO:0000256" key="4">
    <source>
        <dbReference type="ARBA" id="ARBA00023004"/>
    </source>
</evidence>
<dbReference type="EMBL" id="JAQQWP010000008">
    <property type="protein sequence ID" value="KAK8106384.1"/>
    <property type="molecule type" value="Genomic_DNA"/>
</dbReference>
<evidence type="ECO:0000256" key="2">
    <source>
        <dbReference type="ARBA" id="ARBA00022617"/>
    </source>
</evidence>
<gene>
    <name evidence="6" type="ORF">PG999_009743</name>
</gene>
<dbReference type="InterPro" id="IPR036396">
    <property type="entry name" value="Cyt_P450_sf"/>
</dbReference>
<evidence type="ECO:0000313" key="6">
    <source>
        <dbReference type="EMBL" id="KAK8106384.1"/>
    </source>
</evidence>
<sequence length="386" mass="42897">MALITLVLLVLILCYSARVAYRWHRLCHIPGPFWTPFLAWPLNLERLSDDYGALIRVGPNQLVTSDIETILRLNSPCSDYSGGPDSGSILSRQVPFYFSGEKRIRSDAPPAHSKWNPPLEEVIDRQCGHLIGLIEQKFTPIDVTLKSLEMTRTSHWLILNVLRDLATSQHSDLLEEWQSGSNMSRTNRQYLWRFAAALLPRCFKRANCRSHGPEVYSEEQQWADQTADALTTIFLHIVSNPTAYGKLRAEIRSASTKSATRLSVTPVGDDTPPPPPKFPYLQAVVKEGCRMSTAATTRMSSLAGSVATKGDVVILGLHVPGGTEVGPDVPGIMRTTRYWGHDAEACRPERWLEAQDEKARVAMESALDILWGDAGSSSEQEGDMAI</sequence>
<name>A0AAW0QLT7_9PEZI</name>
<proteinExistence type="inferred from homology"/>
<dbReference type="Proteomes" id="UP001392437">
    <property type="component" value="Unassembled WGS sequence"/>
</dbReference>
<dbReference type="InterPro" id="IPR050121">
    <property type="entry name" value="Cytochrome_P450_monoxygenase"/>
</dbReference>
<keyword evidence="3" id="KW-0479">Metal-binding</keyword>
<comment type="caution">
    <text evidence="6">The sequence shown here is derived from an EMBL/GenBank/DDBJ whole genome shotgun (WGS) entry which is preliminary data.</text>
</comment>
<dbReference type="GO" id="GO:0005506">
    <property type="term" value="F:iron ion binding"/>
    <property type="evidence" value="ECO:0007669"/>
    <property type="project" value="InterPro"/>
</dbReference>
<evidence type="ECO:0000313" key="7">
    <source>
        <dbReference type="Proteomes" id="UP001392437"/>
    </source>
</evidence>
<dbReference type="GO" id="GO:0016705">
    <property type="term" value="F:oxidoreductase activity, acting on paired donors, with incorporation or reduction of molecular oxygen"/>
    <property type="evidence" value="ECO:0007669"/>
    <property type="project" value="InterPro"/>
</dbReference>
<protein>
    <submittedName>
        <fullName evidence="6">Cytochrome P450</fullName>
    </submittedName>
</protein>
<dbReference type="InterPro" id="IPR001128">
    <property type="entry name" value="Cyt_P450"/>
</dbReference>
<dbReference type="Gene3D" id="1.10.630.10">
    <property type="entry name" value="Cytochrome P450"/>
    <property type="match status" value="1"/>
</dbReference>
<dbReference type="Pfam" id="PF00067">
    <property type="entry name" value="p450"/>
    <property type="match status" value="1"/>
</dbReference>
<dbReference type="GO" id="GO:0004497">
    <property type="term" value="F:monooxygenase activity"/>
    <property type="evidence" value="ECO:0007669"/>
    <property type="project" value="InterPro"/>
</dbReference>